<feature type="region of interest" description="Disordered" evidence="4">
    <location>
        <begin position="193"/>
        <end position="223"/>
    </location>
</feature>
<evidence type="ECO:0000256" key="3">
    <source>
        <dbReference type="ARBA" id="ARBA00022827"/>
    </source>
</evidence>
<reference evidence="6 7" key="1">
    <citation type="submission" date="2023-10" db="EMBL/GenBank/DDBJ databases">
        <authorList>
            <person name="Maclean D."/>
            <person name="Macfadyen A."/>
        </authorList>
    </citation>
    <scope>NUCLEOTIDE SEQUENCE [LARGE SCALE GENOMIC DNA]</scope>
</reference>
<dbReference type="PANTHER" id="PTHR43429:SF2">
    <property type="entry name" value="PYRIDINE NUCLEOTIDE-DISULFIDE OXIDOREDUCTASE DOMAIN-CONTAINING PROTEIN 1"/>
    <property type="match status" value="1"/>
</dbReference>
<feature type="domain" description="FAD/NAD(P)-binding" evidence="5">
    <location>
        <begin position="2"/>
        <end position="188"/>
    </location>
</feature>
<dbReference type="InterPro" id="IPR050260">
    <property type="entry name" value="FAD-bd_OxRdtase"/>
</dbReference>
<evidence type="ECO:0000313" key="6">
    <source>
        <dbReference type="EMBL" id="CAK0762082.1"/>
    </source>
</evidence>
<dbReference type="Proteomes" id="UP001314263">
    <property type="component" value="Unassembled WGS sequence"/>
</dbReference>
<dbReference type="EMBL" id="CAUYUE010000004">
    <property type="protein sequence ID" value="CAK0762082.1"/>
    <property type="molecule type" value="Genomic_DNA"/>
</dbReference>
<organism evidence="6 7">
    <name type="scientific">Coccomyxa viridis</name>
    <dbReference type="NCBI Taxonomy" id="1274662"/>
    <lineage>
        <taxon>Eukaryota</taxon>
        <taxon>Viridiplantae</taxon>
        <taxon>Chlorophyta</taxon>
        <taxon>core chlorophytes</taxon>
        <taxon>Trebouxiophyceae</taxon>
        <taxon>Trebouxiophyceae incertae sedis</taxon>
        <taxon>Coccomyxaceae</taxon>
        <taxon>Coccomyxa</taxon>
    </lineage>
</organism>
<keyword evidence="7" id="KW-1185">Reference proteome</keyword>
<keyword evidence="3" id="KW-0274">FAD</keyword>
<comment type="cofactor">
    <cofactor evidence="1">
        <name>FAD</name>
        <dbReference type="ChEBI" id="CHEBI:57692"/>
    </cofactor>
</comment>
<evidence type="ECO:0000313" key="7">
    <source>
        <dbReference type="Proteomes" id="UP001314263"/>
    </source>
</evidence>
<dbReference type="AlphaFoldDB" id="A0AAV1HX52"/>
<dbReference type="GO" id="GO:0016491">
    <property type="term" value="F:oxidoreductase activity"/>
    <property type="evidence" value="ECO:0007669"/>
    <property type="project" value="InterPro"/>
</dbReference>
<sequence length="494" mass="53593">MRLFVLGGGIAGVCCAEELSRLSKSSDSVTLVSSDNILKGVSDVVKITNSIESFRVIEKDLASLQHPNLDIVIGVARRVDTSSKVVFLTDGSEHLYDKLCICTGALPKAVAEGKHVLVLRDRDTVESLARRMRHARRIAIVGNGGIAMELAFSLHGVEVVWVARHQHIGDAFFDVDAAQFLLQQLQNSRGKQAITADGGGASAEAVRKTRPSTEAGKAPQSSAVHPRCLPAGIRCDAQHAGVQYGHAVGPQWSRSLPSGAAQDNLHLELNCEIQSIEEPRVEGEEAYPVVLHLSNGASYGCDVVVSATGVIPETFWLPECLERGADGSLLVDREMQTSVADVWAAGDVCAMRTDEQEPFWFQMRLWTQARQMGMYAAHCMLGSTADTGTGFAFELFTHATRFMGQKVVLLGLYNGQRLEKEPESNVVMYSRADEGDNPTFVRVLLLRGKMAGAVLIGETGLEETFENLILDGLDLSSYGPALLDPDVEIDHMFD</sequence>
<dbReference type="Gene3D" id="3.50.50.60">
    <property type="entry name" value="FAD/NAD(P)-binding domain"/>
    <property type="match status" value="4"/>
</dbReference>
<dbReference type="InterPro" id="IPR036291">
    <property type="entry name" value="NAD(P)-bd_dom_sf"/>
</dbReference>
<evidence type="ECO:0000256" key="4">
    <source>
        <dbReference type="SAM" id="MobiDB-lite"/>
    </source>
</evidence>
<dbReference type="PRINTS" id="PR00368">
    <property type="entry name" value="FADPNR"/>
</dbReference>
<dbReference type="InterPro" id="IPR036188">
    <property type="entry name" value="FAD/NAD-bd_sf"/>
</dbReference>
<protein>
    <recommendedName>
        <fullName evidence="5">FAD/NAD(P)-binding domain-containing protein</fullName>
    </recommendedName>
</protein>
<evidence type="ECO:0000256" key="1">
    <source>
        <dbReference type="ARBA" id="ARBA00001974"/>
    </source>
</evidence>
<proteinExistence type="predicted"/>
<dbReference type="InterPro" id="IPR023753">
    <property type="entry name" value="FAD/NAD-binding_dom"/>
</dbReference>
<accession>A0AAV1HX52</accession>
<dbReference type="Pfam" id="PF07992">
    <property type="entry name" value="Pyr_redox_2"/>
    <property type="match status" value="2"/>
</dbReference>
<evidence type="ECO:0000259" key="5">
    <source>
        <dbReference type="Pfam" id="PF07992"/>
    </source>
</evidence>
<keyword evidence="2" id="KW-0285">Flavoprotein</keyword>
<dbReference type="SUPFAM" id="SSF51735">
    <property type="entry name" value="NAD(P)-binding Rossmann-fold domains"/>
    <property type="match status" value="1"/>
</dbReference>
<name>A0AAV1HX52_9CHLO</name>
<comment type="caution">
    <text evidence="6">The sequence shown here is derived from an EMBL/GenBank/DDBJ whole genome shotgun (WGS) entry which is preliminary data.</text>
</comment>
<gene>
    <name evidence="6" type="ORF">CVIRNUC_002921</name>
</gene>
<feature type="domain" description="FAD/NAD(P)-binding" evidence="5">
    <location>
        <begin position="261"/>
        <end position="373"/>
    </location>
</feature>
<dbReference type="PANTHER" id="PTHR43429">
    <property type="entry name" value="PYRIDINE NUCLEOTIDE-DISULFIDE OXIDOREDUCTASE DOMAIN-CONTAINING"/>
    <property type="match status" value="1"/>
</dbReference>
<evidence type="ECO:0000256" key="2">
    <source>
        <dbReference type="ARBA" id="ARBA00022630"/>
    </source>
</evidence>
<dbReference type="SUPFAM" id="SSF51905">
    <property type="entry name" value="FAD/NAD(P)-binding domain"/>
    <property type="match status" value="1"/>
</dbReference>